<protein>
    <submittedName>
        <fullName evidence="1">Uncharacterized protein</fullName>
    </submittedName>
</protein>
<accession>A0AAV8WXI3</accession>
<evidence type="ECO:0000313" key="2">
    <source>
        <dbReference type="Proteomes" id="UP001162156"/>
    </source>
</evidence>
<comment type="caution">
    <text evidence="1">The sequence shown here is derived from an EMBL/GenBank/DDBJ whole genome shotgun (WGS) entry which is preliminary data.</text>
</comment>
<name>A0AAV8WXI3_9CUCU</name>
<dbReference type="EMBL" id="JANEYF010004527">
    <property type="protein sequence ID" value="KAJ8930912.1"/>
    <property type="molecule type" value="Genomic_DNA"/>
</dbReference>
<reference evidence="1" key="1">
    <citation type="journal article" date="2023" name="Insect Mol. Biol.">
        <title>Genome sequencing provides insights into the evolution of gene families encoding plant cell wall-degrading enzymes in longhorned beetles.</title>
        <authorList>
            <person name="Shin N.R."/>
            <person name="Okamura Y."/>
            <person name="Kirsch R."/>
            <person name="Pauchet Y."/>
        </authorList>
    </citation>
    <scope>NUCLEOTIDE SEQUENCE</scope>
    <source>
        <strain evidence="1">RBIC_L_NR</strain>
    </source>
</reference>
<sequence>MAANMRSSSSDSSEEDGAAPVKYRFRERIDLAFSLMNRAQTRNLLRDLSPILENNTNRWYGLSPYVENVDCNTLTGKR</sequence>
<evidence type="ECO:0000313" key="1">
    <source>
        <dbReference type="EMBL" id="KAJ8930912.1"/>
    </source>
</evidence>
<keyword evidence="2" id="KW-1185">Reference proteome</keyword>
<dbReference type="AlphaFoldDB" id="A0AAV8WXI3"/>
<organism evidence="1 2">
    <name type="scientific">Rhamnusium bicolor</name>
    <dbReference type="NCBI Taxonomy" id="1586634"/>
    <lineage>
        <taxon>Eukaryota</taxon>
        <taxon>Metazoa</taxon>
        <taxon>Ecdysozoa</taxon>
        <taxon>Arthropoda</taxon>
        <taxon>Hexapoda</taxon>
        <taxon>Insecta</taxon>
        <taxon>Pterygota</taxon>
        <taxon>Neoptera</taxon>
        <taxon>Endopterygota</taxon>
        <taxon>Coleoptera</taxon>
        <taxon>Polyphaga</taxon>
        <taxon>Cucujiformia</taxon>
        <taxon>Chrysomeloidea</taxon>
        <taxon>Cerambycidae</taxon>
        <taxon>Lepturinae</taxon>
        <taxon>Rhagiini</taxon>
        <taxon>Rhamnusium</taxon>
    </lineage>
</organism>
<dbReference type="Proteomes" id="UP001162156">
    <property type="component" value="Unassembled WGS sequence"/>
</dbReference>
<gene>
    <name evidence="1" type="ORF">NQ314_016244</name>
</gene>
<proteinExistence type="predicted"/>